<keyword evidence="3" id="KW-1185">Reference proteome</keyword>
<proteinExistence type="predicted"/>
<sequence length="327" mass="37869">MLYYAQNGNFSNAQALWGEIISSSYKPSIEIVSALMDVYAKFGEFDEIVRIVQESVYRDFGSELGIYSLAVSCFGESGQLNMMEDIIKIMVSRGLKVDSLIGNAFVKYYSMFGSLEEMEVAYHRMKRSRILIEEEAIRAVARAYISEKKFYKLGEFLRDVGLGRRNTGNLLWNLLLLSYAANFKMKSLQREFLNMVEAGFRPDLTTFNVRALAFSRMCMFWDLHLSIVHMKHEGLVPDLVTYGCVVDLYLERRLGRNLSFALDELDGESSPVVETDLLVFDVFGKGDFHSSSEVVLESSKRREWTYSKLVKMYLKKQYRRNQIFWNY</sequence>
<dbReference type="InterPro" id="IPR011990">
    <property type="entry name" value="TPR-like_helical_dom_sf"/>
</dbReference>
<dbReference type="OMA" id="TDPFVFE"/>
<dbReference type="PANTHER" id="PTHR47493">
    <property type="entry name" value="OS08G0520200 PROTEIN"/>
    <property type="match status" value="1"/>
</dbReference>
<evidence type="ECO:0000313" key="2">
    <source>
        <dbReference type="EMBL" id="ONK81323.1"/>
    </source>
</evidence>
<dbReference type="Proteomes" id="UP000243459">
    <property type="component" value="Chromosome 1"/>
</dbReference>
<dbReference type="PANTHER" id="PTHR47493:SF1">
    <property type="entry name" value="OS08G0520200 PROTEIN"/>
    <property type="match status" value="1"/>
</dbReference>
<dbReference type="Pfam" id="PF01535">
    <property type="entry name" value="PPR"/>
    <property type="match status" value="2"/>
</dbReference>
<dbReference type="InterPro" id="IPR002885">
    <property type="entry name" value="PPR_rpt"/>
</dbReference>
<reference evidence="3" key="1">
    <citation type="journal article" date="2017" name="Nat. Commun.">
        <title>The asparagus genome sheds light on the origin and evolution of a young Y chromosome.</title>
        <authorList>
            <person name="Harkess A."/>
            <person name="Zhou J."/>
            <person name="Xu C."/>
            <person name="Bowers J.E."/>
            <person name="Van der Hulst R."/>
            <person name="Ayyampalayam S."/>
            <person name="Mercati F."/>
            <person name="Riccardi P."/>
            <person name="McKain M.R."/>
            <person name="Kakrana A."/>
            <person name="Tang H."/>
            <person name="Ray J."/>
            <person name="Groenendijk J."/>
            <person name="Arikit S."/>
            <person name="Mathioni S.M."/>
            <person name="Nakano M."/>
            <person name="Shan H."/>
            <person name="Telgmann-Rauber A."/>
            <person name="Kanno A."/>
            <person name="Yue Z."/>
            <person name="Chen H."/>
            <person name="Li W."/>
            <person name="Chen Y."/>
            <person name="Xu X."/>
            <person name="Zhang Y."/>
            <person name="Luo S."/>
            <person name="Chen H."/>
            <person name="Gao J."/>
            <person name="Mao Z."/>
            <person name="Pires J.C."/>
            <person name="Luo M."/>
            <person name="Kudrna D."/>
            <person name="Wing R.A."/>
            <person name="Meyers B.C."/>
            <person name="Yi K."/>
            <person name="Kong H."/>
            <person name="Lavrijsen P."/>
            <person name="Sunseri F."/>
            <person name="Falavigna A."/>
            <person name="Ye Y."/>
            <person name="Leebens-Mack J.H."/>
            <person name="Chen G."/>
        </authorList>
    </citation>
    <scope>NUCLEOTIDE SEQUENCE [LARGE SCALE GENOMIC DNA]</scope>
    <source>
        <strain evidence="3">cv. DH0086</strain>
    </source>
</reference>
<protein>
    <recommendedName>
        <fullName evidence="4">Pentacotripeptide-repeat region of PRORP domain-containing protein</fullName>
    </recommendedName>
</protein>
<evidence type="ECO:0008006" key="4">
    <source>
        <dbReference type="Google" id="ProtNLM"/>
    </source>
</evidence>
<dbReference type="Gene3D" id="1.25.40.10">
    <property type="entry name" value="Tetratricopeptide repeat domain"/>
    <property type="match status" value="2"/>
</dbReference>
<organism evidence="2 3">
    <name type="scientific">Asparagus officinalis</name>
    <name type="common">Garden asparagus</name>
    <dbReference type="NCBI Taxonomy" id="4686"/>
    <lineage>
        <taxon>Eukaryota</taxon>
        <taxon>Viridiplantae</taxon>
        <taxon>Streptophyta</taxon>
        <taxon>Embryophyta</taxon>
        <taxon>Tracheophyta</taxon>
        <taxon>Spermatophyta</taxon>
        <taxon>Magnoliopsida</taxon>
        <taxon>Liliopsida</taxon>
        <taxon>Asparagales</taxon>
        <taxon>Asparagaceae</taxon>
        <taxon>Asparagoideae</taxon>
        <taxon>Asparagus</taxon>
    </lineage>
</organism>
<dbReference type="EMBL" id="CM007381">
    <property type="protein sequence ID" value="ONK81323.1"/>
    <property type="molecule type" value="Genomic_DNA"/>
</dbReference>
<gene>
    <name evidence="2" type="ORF">A4U43_C01F27810</name>
</gene>
<dbReference type="Gramene" id="ONK81323">
    <property type="protein sequence ID" value="ONK81323"/>
    <property type="gene ID" value="A4U43_C01F27810"/>
</dbReference>
<keyword evidence="1" id="KW-0677">Repeat</keyword>
<accession>A0A5P1FUI2</accession>
<dbReference type="AlphaFoldDB" id="A0A5P1FUI2"/>
<name>A0A5P1FUI2_ASPOF</name>
<evidence type="ECO:0000313" key="3">
    <source>
        <dbReference type="Proteomes" id="UP000243459"/>
    </source>
</evidence>
<evidence type="ECO:0000256" key="1">
    <source>
        <dbReference type="ARBA" id="ARBA00022737"/>
    </source>
</evidence>